<accession>A0A662DIF3</accession>
<organism evidence="1 2">
    <name type="scientific">Aerophobetes bacterium</name>
    <dbReference type="NCBI Taxonomy" id="2030807"/>
    <lineage>
        <taxon>Bacteria</taxon>
        <taxon>Candidatus Aerophobota</taxon>
    </lineage>
</organism>
<protein>
    <submittedName>
        <fullName evidence="1">Uncharacterized protein</fullName>
    </submittedName>
</protein>
<gene>
    <name evidence="1" type="ORF">DRI96_01085</name>
</gene>
<evidence type="ECO:0000313" key="1">
    <source>
        <dbReference type="EMBL" id="RLE14668.1"/>
    </source>
</evidence>
<evidence type="ECO:0000313" key="2">
    <source>
        <dbReference type="Proteomes" id="UP000267654"/>
    </source>
</evidence>
<sequence>MAWIASILVILTVLSLSPKLKQNDPYFKQYFIEKVTVVFTDTKTINTWWRLIGGQKQWQKVHAFTYYDHKKDMYYIVLPPNADNNLIGYEFSHILEWKQNGEINKIRMVAQKSKEKS</sequence>
<comment type="caution">
    <text evidence="1">The sequence shown here is derived from an EMBL/GenBank/DDBJ whole genome shotgun (WGS) entry which is preliminary data.</text>
</comment>
<dbReference type="AlphaFoldDB" id="A0A662DIF3"/>
<dbReference type="Proteomes" id="UP000267654">
    <property type="component" value="Unassembled WGS sequence"/>
</dbReference>
<dbReference type="EMBL" id="QMQB01000027">
    <property type="protein sequence ID" value="RLE14668.1"/>
    <property type="molecule type" value="Genomic_DNA"/>
</dbReference>
<name>A0A662DIF3_UNCAE</name>
<proteinExistence type="predicted"/>
<reference evidence="1 2" key="1">
    <citation type="submission" date="2018-06" db="EMBL/GenBank/DDBJ databases">
        <title>Extensive metabolic versatility and redundancy in microbially diverse, dynamic hydrothermal sediments.</title>
        <authorList>
            <person name="Dombrowski N."/>
            <person name="Teske A."/>
            <person name="Baker B.J."/>
        </authorList>
    </citation>
    <scope>NUCLEOTIDE SEQUENCE [LARGE SCALE GENOMIC DNA]</scope>
    <source>
        <strain evidence="1">B19_G9</strain>
    </source>
</reference>